<dbReference type="InterPro" id="IPR027417">
    <property type="entry name" value="P-loop_NTPase"/>
</dbReference>
<feature type="domain" description="AAA+ ATPase" evidence="9">
    <location>
        <begin position="161"/>
        <end position="343"/>
    </location>
</feature>
<dbReference type="EMBL" id="SEOL01000001">
    <property type="protein sequence ID" value="MBL0848621.1"/>
    <property type="molecule type" value="Genomic_DNA"/>
</dbReference>
<keyword evidence="5" id="KW-0067">ATP-binding</keyword>
<name>A0A937DIR3_9HYPH</name>
<evidence type="ECO:0000313" key="11">
    <source>
        <dbReference type="Proteomes" id="UP000736856"/>
    </source>
</evidence>
<evidence type="ECO:0000256" key="6">
    <source>
        <dbReference type="ARBA" id="ARBA00022927"/>
    </source>
</evidence>
<keyword evidence="10" id="KW-0969">Cilium</keyword>
<dbReference type="Proteomes" id="UP000736856">
    <property type="component" value="Unassembled WGS sequence"/>
</dbReference>
<dbReference type="GO" id="GO:0030254">
    <property type="term" value="P:protein secretion by the type III secretion system"/>
    <property type="evidence" value="ECO:0007669"/>
    <property type="project" value="InterPro"/>
</dbReference>
<keyword evidence="6" id="KW-0653">Protein transport</keyword>
<dbReference type="InterPro" id="IPR005714">
    <property type="entry name" value="ATPase_T3SS_FliI/YscN"/>
</dbReference>
<dbReference type="Pfam" id="PF00006">
    <property type="entry name" value="ATP-synt_ab"/>
    <property type="match status" value="1"/>
</dbReference>
<dbReference type="SMART" id="SM00382">
    <property type="entry name" value="AAA"/>
    <property type="match status" value="1"/>
</dbReference>
<reference evidence="10" key="1">
    <citation type="submission" date="2019-02" db="EMBL/GenBank/DDBJ databases">
        <title>A novel Candidatus Liberibacter species associated with the New Zealand native fuchsia psyllid, Ctenarytaina fuchsiae.</title>
        <authorList>
            <person name="Thompson S.M."/>
            <person name="Jorgensen N."/>
            <person name="David C."/>
            <person name="Bulman S.R."/>
            <person name="Smith G.R."/>
        </authorList>
    </citation>
    <scope>NUCLEOTIDE SEQUENCE</scope>
    <source>
        <strain evidence="10">Oxford</strain>
    </source>
</reference>
<evidence type="ECO:0000256" key="4">
    <source>
        <dbReference type="ARBA" id="ARBA00022741"/>
    </source>
</evidence>
<keyword evidence="10" id="KW-0966">Cell projection</keyword>
<organism evidence="10 11">
    <name type="scientific">Candidatus Liberibacter ctenarytainae</name>
    <dbReference type="NCBI Taxonomy" id="2020335"/>
    <lineage>
        <taxon>Bacteria</taxon>
        <taxon>Pseudomonadati</taxon>
        <taxon>Pseudomonadota</taxon>
        <taxon>Alphaproteobacteria</taxon>
        <taxon>Hyphomicrobiales</taxon>
        <taxon>Rhizobiaceae</taxon>
        <taxon>Liberibacter</taxon>
    </lineage>
</organism>
<comment type="catalytic activity">
    <reaction evidence="8">
        <text>ATP + H2O + cellular proteinSide 1 = ADP + phosphate + cellular proteinSide 2.</text>
        <dbReference type="EC" id="7.4.2.8"/>
    </reaction>
</comment>
<dbReference type="SUPFAM" id="SSF52540">
    <property type="entry name" value="P-loop containing nucleoside triphosphate hydrolases"/>
    <property type="match status" value="1"/>
</dbReference>
<proteinExistence type="predicted"/>
<dbReference type="PANTHER" id="PTHR15184">
    <property type="entry name" value="ATP SYNTHASE"/>
    <property type="match status" value="1"/>
</dbReference>
<evidence type="ECO:0000256" key="5">
    <source>
        <dbReference type="ARBA" id="ARBA00022840"/>
    </source>
</evidence>
<dbReference type="InterPro" id="IPR000194">
    <property type="entry name" value="ATPase_F1/V1/A1_a/bsu_nucl-bd"/>
</dbReference>
<comment type="subcellular location">
    <subcellularLocation>
        <location evidence="1">Cytoplasm</location>
    </subcellularLocation>
</comment>
<accession>A0A937DIR3</accession>
<keyword evidence="3" id="KW-0963">Cytoplasm</keyword>
<dbReference type="Gene3D" id="3.40.50.12240">
    <property type="match status" value="1"/>
</dbReference>
<evidence type="ECO:0000313" key="10">
    <source>
        <dbReference type="EMBL" id="MBL0848621.1"/>
    </source>
</evidence>
<dbReference type="NCBIfam" id="TIGR01026">
    <property type="entry name" value="fliI_yscN"/>
    <property type="match status" value="1"/>
</dbReference>
<keyword evidence="10" id="KW-0282">Flagellum</keyword>
<keyword evidence="4" id="KW-0547">Nucleotide-binding</keyword>
<evidence type="ECO:0000256" key="2">
    <source>
        <dbReference type="ARBA" id="ARBA00022448"/>
    </source>
</evidence>
<dbReference type="GO" id="GO:0005524">
    <property type="term" value="F:ATP binding"/>
    <property type="evidence" value="ECO:0007669"/>
    <property type="project" value="UniProtKB-KW"/>
</dbReference>
<evidence type="ECO:0000256" key="3">
    <source>
        <dbReference type="ARBA" id="ARBA00022490"/>
    </source>
</evidence>
<dbReference type="InterPro" id="IPR040627">
    <property type="entry name" value="T3SS_ATPase_C"/>
</dbReference>
<evidence type="ECO:0000259" key="9">
    <source>
        <dbReference type="SMART" id="SM00382"/>
    </source>
</evidence>
<dbReference type="InterPro" id="IPR050053">
    <property type="entry name" value="ATPase_alpha/beta_chains"/>
</dbReference>
<evidence type="ECO:0000256" key="1">
    <source>
        <dbReference type="ARBA" id="ARBA00004496"/>
    </source>
</evidence>
<evidence type="ECO:0000256" key="8">
    <source>
        <dbReference type="ARBA" id="ARBA00034006"/>
    </source>
</evidence>
<dbReference type="GO" id="GO:0016887">
    <property type="term" value="F:ATP hydrolysis activity"/>
    <property type="evidence" value="ECO:0007669"/>
    <property type="project" value="InterPro"/>
</dbReference>
<dbReference type="CDD" id="cd01136">
    <property type="entry name" value="ATPase_flagellum-secretory_path_III"/>
    <property type="match status" value="1"/>
</dbReference>
<dbReference type="PANTHER" id="PTHR15184:SF9">
    <property type="entry name" value="SPI-1 TYPE 3 SECRETION SYSTEM ATPASE"/>
    <property type="match status" value="1"/>
</dbReference>
<dbReference type="InterPro" id="IPR003593">
    <property type="entry name" value="AAA+_ATPase"/>
</dbReference>
<dbReference type="GO" id="GO:0030257">
    <property type="term" value="C:type III protein secretion system complex"/>
    <property type="evidence" value="ECO:0007669"/>
    <property type="project" value="InterPro"/>
</dbReference>
<keyword evidence="2" id="KW-0813">Transport</keyword>
<dbReference type="InterPro" id="IPR020003">
    <property type="entry name" value="ATPase_a/bsu_AS"/>
</dbReference>
<comment type="caution">
    <text evidence="10">The sequence shown here is derived from an EMBL/GenBank/DDBJ whole genome shotgun (WGS) entry which is preliminary data.</text>
</comment>
<dbReference type="AlphaFoldDB" id="A0A937DIR3"/>
<evidence type="ECO:0000256" key="7">
    <source>
        <dbReference type="ARBA" id="ARBA00022967"/>
    </source>
</evidence>
<sequence>MQNKLERLAQLVEDYSKNLVVQGGYISNIMPGYYTVTGLSKYVHLGDFVVHRKGDVDTLGQVTRIDYDVIYVCPIEMNKEISLGDLVFSLGESFQISPSDCWCGRVVNALGQPIDGNSFLPQGDVAMKIVSRSSPAMTRRRVEKGFKTGIRVIDIFTPLCHGQRIGIFSGSGVGKSTLLSMFARSDSFDKIVVSLVGERGREVREFIEDSLGENLRRSIVVVATSDESAILRKMAPLTAVTIAEYFCSKGENVLLIVDSITRFSHAIRDIAMHSGELPVTRGYPASVFSELPRLLERAGPGKQEDGTITAIISILVDGDNHNDPIADSVRSIIDGHIVLKRSLSEEGRYPPVDPLASVSRLASKVWSADEEKLVSYLRALIHRFEETKDIRSMGGCRPGVDLDLDMAVNQVPIIYEFLKQSPDADLLTDVFGEIAKKLNLRQDLGSISSQVS</sequence>
<protein>
    <submittedName>
        <fullName evidence="10">Flagellar protein export ATPase FliI</fullName>
    </submittedName>
</protein>
<dbReference type="PROSITE" id="PS00152">
    <property type="entry name" value="ATPASE_ALPHA_BETA"/>
    <property type="match status" value="1"/>
</dbReference>
<gene>
    <name evidence="10" type="primary">fliI</name>
    <name evidence="10" type="ORF">EU981_00730</name>
</gene>
<dbReference type="GO" id="GO:0005737">
    <property type="term" value="C:cytoplasm"/>
    <property type="evidence" value="ECO:0007669"/>
    <property type="project" value="UniProtKB-SubCell"/>
</dbReference>
<keyword evidence="7" id="KW-1278">Translocase</keyword>
<dbReference type="FunFam" id="3.40.50.12240:FF:000002">
    <property type="entry name" value="Flagellum-specific ATP synthase FliI"/>
    <property type="match status" value="1"/>
</dbReference>
<dbReference type="GO" id="GO:0046933">
    <property type="term" value="F:proton-transporting ATP synthase activity, rotational mechanism"/>
    <property type="evidence" value="ECO:0007669"/>
    <property type="project" value="TreeGrafter"/>
</dbReference>
<dbReference type="GO" id="GO:0008564">
    <property type="term" value="F:protein-exporting ATPase activity"/>
    <property type="evidence" value="ECO:0007669"/>
    <property type="project" value="UniProtKB-EC"/>
</dbReference>
<dbReference type="Pfam" id="PF18269">
    <property type="entry name" value="T3SS_ATPase_C"/>
    <property type="match status" value="1"/>
</dbReference>